<keyword evidence="2 10" id="KW-0132">Cell division</keyword>
<evidence type="ECO:0000256" key="10">
    <source>
        <dbReference type="HAMAP-Rule" id="MF_00033"/>
    </source>
</evidence>
<dbReference type="EMBL" id="AP018933">
    <property type="protein sequence ID" value="BBG29676.1"/>
    <property type="molecule type" value="Genomic_DNA"/>
</dbReference>
<comment type="similarity">
    <text evidence="10">Belongs to the glycosyltransferase 28 family. MurG subfamily.</text>
</comment>
<dbReference type="NCBIfam" id="TIGR01133">
    <property type="entry name" value="murG"/>
    <property type="match status" value="1"/>
</dbReference>
<evidence type="ECO:0000256" key="7">
    <source>
        <dbReference type="ARBA" id="ARBA00023136"/>
    </source>
</evidence>
<comment type="catalytic activity">
    <reaction evidence="10">
        <text>di-trans,octa-cis-undecaprenyl diphospho-N-acetyl-alpha-D-muramoyl-L-alanyl-D-glutamyl-meso-2,6-diaminopimeloyl-D-alanyl-D-alanine + UDP-N-acetyl-alpha-D-glucosamine = di-trans,octa-cis-undecaprenyl diphospho-[N-acetyl-alpha-D-glucosaminyl-(1-&gt;4)]-N-acetyl-alpha-D-muramoyl-L-alanyl-D-glutamyl-meso-2,6-diaminopimeloyl-D-alanyl-D-alanine + UDP + H(+)</text>
        <dbReference type="Rhea" id="RHEA:31227"/>
        <dbReference type="ChEBI" id="CHEBI:15378"/>
        <dbReference type="ChEBI" id="CHEBI:57705"/>
        <dbReference type="ChEBI" id="CHEBI:58223"/>
        <dbReference type="ChEBI" id="CHEBI:61387"/>
        <dbReference type="ChEBI" id="CHEBI:61388"/>
        <dbReference type="EC" id="2.4.1.227"/>
    </reaction>
</comment>
<dbReference type="GO" id="GO:0008360">
    <property type="term" value="P:regulation of cell shape"/>
    <property type="evidence" value="ECO:0007669"/>
    <property type="project" value="UniProtKB-KW"/>
</dbReference>
<evidence type="ECO:0000256" key="6">
    <source>
        <dbReference type="ARBA" id="ARBA00022984"/>
    </source>
</evidence>
<keyword evidence="3 10" id="KW-0328">Glycosyltransferase</keyword>
<feature type="binding site" evidence="10">
    <location>
        <position position="187"/>
    </location>
    <ligand>
        <name>UDP-N-acetyl-alpha-D-glucosamine</name>
        <dbReference type="ChEBI" id="CHEBI:57705"/>
    </ligand>
</feature>
<evidence type="ECO:0000259" key="11">
    <source>
        <dbReference type="Pfam" id="PF03033"/>
    </source>
</evidence>
<comment type="function">
    <text evidence="10">Cell wall formation. Catalyzes the transfer of a GlcNAc subunit on undecaprenyl-pyrophosphoryl-MurNAc-pentapeptide (lipid intermediate I) to form undecaprenyl-pyrophosphoryl-MurNAc-(pentapeptide)GlcNAc (lipid intermediate II).</text>
</comment>
<organism evidence="13 14">
    <name type="scientific">Zymobacter palmae</name>
    <dbReference type="NCBI Taxonomy" id="33074"/>
    <lineage>
        <taxon>Bacteria</taxon>
        <taxon>Pseudomonadati</taxon>
        <taxon>Pseudomonadota</taxon>
        <taxon>Gammaproteobacteria</taxon>
        <taxon>Oceanospirillales</taxon>
        <taxon>Halomonadaceae</taxon>
        <taxon>Zymobacter group</taxon>
        <taxon>Zymobacter</taxon>
    </lineage>
</organism>
<dbReference type="Proteomes" id="UP000267342">
    <property type="component" value="Chromosome"/>
</dbReference>
<sequence length="385" mass="41383">MSAPEKTSTATVTAQDAHIHDSPSSLQKVMIMAGGTGGHVIPALSLAKALTARGVEVHWLGSPRGIENTLVPRAGYPLHRINVAGLRGKGVVGWLQAPFRLWRAVRQAKRILRDVAPGLVVGMGGFASGPGGLAARRMKLPLVIHEQNALAGMTNKVLARMATRVYTAFPNALPDRVRPQVIGNPVRDEIAAQGEHLRSADDMAARRLRVLVLGGSLGAKALNERLPHALAMMPDNERPEVRHQAGRDKEESSREQYALAGVQANVSAFIDDMAEAYEWADLVVCRSGALTVAELAAAGKPSLLVPFPFAVDDHQRFNARDLSDYGAAVLMPQSDMTAEHLYETLVALLDPETLASMAVHARERARLDAIDVLASGCMEIDLESH</sequence>
<keyword evidence="5 10" id="KW-0133">Cell shape</keyword>
<dbReference type="InterPro" id="IPR004276">
    <property type="entry name" value="GlycoTrans_28_N"/>
</dbReference>
<dbReference type="EC" id="2.4.1.227" evidence="10"/>
<evidence type="ECO:0000256" key="5">
    <source>
        <dbReference type="ARBA" id="ARBA00022960"/>
    </source>
</evidence>
<name>A0A348HDH4_9GAMM</name>
<keyword evidence="9 10" id="KW-0961">Cell wall biogenesis/degradation</keyword>
<dbReference type="GO" id="GO:0071555">
    <property type="term" value="P:cell wall organization"/>
    <property type="evidence" value="ECO:0007669"/>
    <property type="project" value="UniProtKB-KW"/>
</dbReference>
<evidence type="ECO:0000256" key="1">
    <source>
        <dbReference type="ARBA" id="ARBA00022475"/>
    </source>
</evidence>
<gene>
    <name evidence="10" type="primary">murG</name>
    <name evidence="13" type="ORF">ZBT109_0903</name>
</gene>
<keyword evidence="7 10" id="KW-0472">Membrane</keyword>
<keyword evidence="6 10" id="KW-0573">Peptidoglycan synthesis</keyword>
<keyword evidence="4 10" id="KW-0808">Transferase</keyword>
<proteinExistence type="inferred from homology"/>
<evidence type="ECO:0000256" key="8">
    <source>
        <dbReference type="ARBA" id="ARBA00023306"/>
    </source>
</evidence>
<reference evidence="13 14" key="1">
    <citation type="submission" date="2018-09" db="EMBL/GenBank/DDBJ databases">
        <title>Zymobacter palmae IAM14233 (=T109) whole genome analysis.</title>
        <authorList>
            <person name="Yanase H."/>
        </authorList>
    </citation>
    <scope>NUCLEOTIDE SEQUENCE [LARGE SCALE GENOMIC DNA]</scope>
    <source>
        <strain evidence="13 14">IAM14233</strain>
    </source>
</reference>
<accession>A0A348HDH4</accession>
<dbReference type="PANTHER" id="PTHR21015:SF22">
    <property type="entry name" value="GLYCOSYLTRANSFERASE"/>
    <property type="match status" value="1"/>
</dbReference>
<dbReference type="InterPro" id="IPR006009">
    <property type="entry name" value="GlcNAc_MurG"/>
</dbReference>
<feature type="domain" description="Glycosyl transferase family 28 C-terminal" evidence="12">
    <location>
        <begin position="210"/>
        <end position="364"/>
    </location>
</feature>
<keyword evidence="14" id="KW-1185">Reference proteome</keyword>
<feature type="binding site" evidence="10">
    <location>
        <position position="148"/>
    </location>
    <ligand>
        <name>UDP-N-acetyl-alpha-D-glucosamine</name>
        <dbReference type="ChEBI" id="CHEBI:57705"/>
    </ligand>
</feature>
<evidence type="ECO:0000313" key="14">
    <source>
        <dbReference type="Proteomes" id="UP000267342"/>
    </source>
</evidence>
<dbReference type="GO" id="GO:0005975">
    <property type="term" value="P:carbohydrate metabolic process"/>
    <property type="evidence" value="ECO:0007669"/>
    <property type="project" value="InterPro"/>
</dbReference>
<evidence type="ECO:0000256" key="9">
    <source>
        <dbReference type="ARBA" id="ARBA00023316"/>
    </source>
</evidence>
<dbReference type="Gene3D" id="3.40.50.2000">
    <property type="entry name" value="Glycogen Phosphorylase B"/>
    <property type="match status" value="2"/>
</dbReference>
<keyword evidence="8 10" id="KW-0131">Cell cycle</keyword>
<feature type="binding site" evidence="10">
    <location>
        <position position="315"/>
    </location>
    <ligand>
        <name>UDP-N-acetyl-alpha-D-glucosamine</name>
        <dbReference type="ChEBI" id="CHEBI:57705"/>
    </ligand>
</feature>
<feature type="binding site" evidence="10">
    <location>
        <begin position="36"/>
        <end position="38"/>
    </location>
    <ligand>
        <name>UDP-N-acetyl-alpha-D-glucosamine</name>
        <dbReference type="ChEBI" id="CHEBI:57705"/>
    </ligand>
</feature>
<evidence type="ECO:0000256" key="2">
    <source>
        <dbReference type="ARBA" id="ARBA00022618"/>
    </source>
</evidence>
<dbReference type="AlphaFoldDB" id="A0A348HDH4"/>
<dbReference type="GO" id="GO:0005886">
    <property type="term" value="C:plasma membrane"/>
    <property type="evidence" value="ECO:0007669"/>
    <property type="project" value="UniProtKB-SubCell"/>
</dbReference>
<dbReference type="SUPFAM" id="SSF53756">
    <property type="entry name" value="UDP-Glycosyltransferase/glycogen phosphorylase"/>
    <property type="match status" value="1"/>
</dbReference>
<dbReference type="STRING" id="1123510.GCA_000620025_02266"/>
<dbReference type="GO" id="GO:0050511">
    <property type="term" value="F:undecaprenyldiphospho-muramoylpentapeptide beta-N-acetylglucosaminyltransferase activity"/>
    <property type="evidence" value="ECO:0007669"/>
    <property type="project" value="UniProtKB-UniRule"/>
</dbReference>
<dbReference type="KEGG" id="zpl:ZBT109_0903"/>
<evidence type="ECO:0000259" key="12">
    <source>
        <dbReference type="Pfam" id="PF04101"/>
    </source>
</evidence>
<dbReference type="Pfam" id="PF04101">
    <property type="entry name" value="Glyco_tran_28_C"/>
    <property type="match status" value="1"/>
</dbReference>
<dbReference type="PANTHER" id="PTHR21015">
    <property type="entry name" value="UDP-N-ACETYLGLUCOSAMINE--N-ACETYLMURAMYL-(PENTAPEPTIDE) PYROPHOSPHORYL-UNDECAPRENOL N-ACETYLGLUCOSAMINE TRANSFERASE 1"/>
    <property type="match status" value="1"/>
</dbReference>
<feature type="domain" description="Glycosyltransferase family 28 N-terminal" evidence="11">
    <location>
        <begin position="29"/>
        <end position="167"/>
    </location>
</feature>
<dbReference type="CDD" id="cd03785">
    <property type="entry name" value="GT28_MurG"/>
    <property type="match status" value="1"/>
</dbReference>
<feature type="binding site" evidence="10">
    <location>
        <position position="216"/>
    </location>
    <ligand>
        <name>UDP-N-acetyl-alpha-D-glucosamine</name>
        <dbReference type="ChEBI" id="CHEBI:57705"/>
    </ligand>
</feature>
<evidence type="ECO:0000256" key="4">
    <source>
        <dbReference type="ARBA" id="ARBA00022679"/>
    </source>
</evidence>
<comment type="subcellular location">
    <subcellularLocation>
        <location evidence="10">Cell membrane</location>
        <topology evidence="10">Peripheral membrane protein</topology>
        <orientation evidence="10">Cytoplasmic side</orientation>
    </subcellularLocation>
</comment>
<feature type="binding site" evidence="10">
    <location>
        <position position="270"/>
    </location>
    <ligand>
        <name>UDP-N-acetyl-alpha-D-glucosamine</name>
        <dbReference type="ChEBI" id="CHEBI:57705"/>
    </ligand>
</feature>
<dbReference type="UniPathway" id="UPA00219"/>
<dbReference type="InterPro" id="IPR007235">
    <property type="entry name" value="Glyco_trans_28_C"/>
</dbReference>
<protein>
    <recommendedName>
        <fullName evidence="10">UDP-N-acetylglucosamine--N-acetylmuramyl-(pentapeptide) pyrophosphoryl-undecaprenol N-acetylglucosamine transferase</fullName>
        <ecNumber evidence="10">2.4.1.227</ecNumber>
    </recommendedName>
    <alternativeName>
        <fullName evidence="10">Undecaprenyl-PP-MurNAc-pentapeptide-UDPGlcNAc GlcNAc transferase</fullName>
    </alternativeName>
</protein>
<evidence type="ECO:0000256" key="3">
    <source>
        <dbReference type="ARBA" id="ARBA00022676"/>
    </source>
</evidence>
<dbReference type="GO" id="GO:0051301">
    <property type="term" value="P:cell division"/>
    <property type="evidence" value="ECO:0007669"/>
    <property type="project" value="UniProtKB-KW"/>
</dbReference>
<feature type="binding site" evidence="10">
    <location>
        <begin position="289"/>
        <end position="294"/>
    </location>
    <ligand>
        <name>UDP-N-acetyl-alpha-D-glucosamine</name>
        <dbReference type="ChEBI" id="CHEBI:57705"/>
    </ligand>
</feature>
<evidence type="ECO:0000313" key="13">
    <source>
        <dbReference type="EMBL" id="BBG29676.1"/>
    </source>
</evidence>
<dbReference type="GO" id="GO:0051991">
    <property type="term" value="F:UDP-N-acetyl-D-glucosamine:N-acetylmuramoyl-L-alanyl-D-glutamyl-meso-2,6-diaminopimelyl-D-alanyl-D-alanine-diphosphoundecaprenol 4-beta-N-acetylglucosaminlytransferase activity"/>
    <property type="evidence" value="ECO:0007669"/>
    <property type="project" value="RHEA"/>
</dbReference>
<dbReference type="GO" id="GO:0009252">
    <property type="term" value="P:peptidoglycan biosynthetic process"/>
    <property type="evidence" value="ECO:0007669"/>
    <property type="project" value="UniProtKB-UniRule"/>
</dbReference>
<keyword evidence="1 10" id="KW-1003">Cell membrane</keyword>
<comment type="pathway">
    <text evidence="10">Cell wall biogenesis; peptidoglycan biosynthesis.</text>
</comment>
<dbReference type="HAMAP" id="MF_00033">
    <property type="entry name" value="MurG"/>
    <property type="match status" value="1"/>
</dbReference>
<dbReference type="Pfam" id="PF03033">
    <property type="entry name" value="Glyco_transf_28"/>
    <property type="match status" value="1"/>
</dbReference>